<accession>A0A4P9XZQ3</accession>
<organism evidence="2 3">
    <name type="scientific">Piptocephalis cylindrospora</name>
    <dbReference type="NCBI Taxonomy" id="1907219"/>
    <lineage>
        <taxon>Eukaryota</taxon>
        <taxon>Fungi</taxon>
        <taxon>Fungi incertae sedis</taxon>
        <taxon>Zoopagomycota</taxon>
        <taxon>Zoopagomycotina</taxon>
        <taxon>Zoopagomycetes</taxon>
        <taxon>Zoopagales</taxon>
        <taxon>Piptocephalidaceae</taxon>
        <taxon>Piptocephalis</taxon>
    </lineage>
</organism>
<dbReference type="Proteomes" id="UP000267251">
    <property type="component" value="Unassembled WGS sequence"/>
</dbReference>
<reference evidence="3" key="1">
    <citation type="journal article" date="2018" name="Nat. Microbiol.">
        <title>Leveraging single-cell genomics to expand the fungal tree of life.</title>
        <authorList>
            <person name="Ahrendt S.R."/>
            <person name="Quandt C.A."/>
            <person name="Ciobanu D."/>
            <person name="Clum A."/>
            <person name="Salamov A."/>
            <person name="Andreopoulos B."/>
            <person name="Cheng J.F."/>
            <person name="Woyke T."/>
            <person name="Pelin A."/>
            <person name="Henrissat B."/>
            <person name="Reynolds N.K."/>
            <person name="Benny G.L."/>
            <person name="Smith M.E."/>
            <person name="James T.Y."/>
            <person name="Grigoriev I.V."/>
        </authorList>
    </citation>
    <scope>NUCLEOTIDE SEQUENCE [LARGE SCALE GENOMIC DNA]</scope>
</reference>
<name>A0A4P9XZQ3_9FUNG</name>
<proteinExistence type="predicted"/>
<dbReference type="AlphaFoldDB" id="A0A4P9XZQ3"/>
<feature type="chain" id="PRO_5020735669" evidence="1">
    <location>
        <begin position="18"/>
        <end position="251"/>
    </location>
</feature>
<keyword evidence="1" id="KW-0732">Signal</keyword>
<evidence type="ECO:0000313" key="2">
    <source>
        <dbReference type="EMBL" id="RKP11986.1"/>
    </source>
</evidence>
<sequence length="251" mass="26891">MLHLPLSLASLALLVSQQVVAPASNVAFKNASTLSPECSAVLGSRSFLEATSCNSQLLPDPTSSRDAFISGLAAYCDTECNGDQVISALHKLTKACVSPGSTITQDHPAHRAFINLYRAIPDREAICTVQASTGQWCVAPFQRPTSGYYSVEVNGSGCGECPHAVRQARMSWKERTKGLGGDPMVDRKVLQDTIRCSDRYENVPDLDSWVAHGASASRIKKSGASSLPVLRPFDYRAFLVVGTLLGGISFL</sequence>
<gene>
    <name evidence="2" type="ORF">BJ684DRAFT_17481</name>
</gene>
<dbReference type="EMBL" id="KZ988541">
    <property type="protein sequence ID" value="RKP11986.1"/>
    <property type="molecule type" value="Genomic_DNA"/>
</dbReference>
<keyword evidence="3" id="KW-1185">Reference proteome</keyword>
<evidence type="ECO:0000313" key="3">
    <source>
        <dbReference type="Proteomes" id="UP000267251"/>
    </source>
</evidence>
<protein>
    <submittedName>
        <fullName evidence="2">Uncharacterized protein</fullName>
    </submittedName>
</protein>
<feature type="signal peptide" evidence="1">
    <location>
        <begin position="1"/>
        <end position="17"/>
    </location>
</feature>
<evidence type="ECO:0000256" key="1">
    <source>
        <dbReference type="SAM" id="SignalP"/>
    </source>
</evidence>